<sequence>MVGCATQPSDGAVTERRVSYSCEGGPDLTVVYAGNVARVVQPDGSTVELPEQVTGSGFAYGTPMHSLRGKGSELTYTVGRMVPRQCREK</sequence>
<reference evidence="6 7" key="1">
    <citation type="submission" date="2015-05" db="EMBL/GenBank/DDBJ databases">
        <title>Genome sequencing and analysis of members of genus Stenotrophomonas.</title>
        <authorList>
            <person name="Patil P.P."/>
            <person name="Midha S."/>
            <person name="Patil P.B."/>
        </authorList>
    </citation>
    <scope>NUCLEOTIDE SEQUENCE [LARGE SCALE GENOMIC DNA]</scope>
    <source>
        <strain evidence="6 7">DSM 18929</strain>
    </source>
</reference>
<accession>A0A0R0CHI1</accession>
<keyword evidence="7" id="KW-1185">Reference proteome</keyword>
<keyword evidence="1" id="KW-0732">Signal</keyword>
<evidence type="ECO:0000256" key="4">
    <source>
        <dbReference type="ARBA" id="ARBA00023288"/>
    </source>
</evidence>
<dbReference type="Pfam" id="PF09864">
    <property type="entry name" value="MliC"/>
    <property type="match status" value="1"/>
</dbReference>
<name>A0A0R0CHI1_9GAMM</name>
<keyword evidence="3" id="KW-0564">Palmitate</keyword>
<dbReference type="InterPro" id="IPR018660">
    <property type="entry name" value="MliC"/>
</dbReference>
<evidence type="ECO:0000256" key="2">
    <source>
        <dbReference type="ARBA" id="ARBA00023136"/>
    </source>
</evidence>
<evidence type="ECO:0000256" key="3">
    <source>
        <dbReference type="ARBA" id="ARBA00023139"/>
    </source>
</evidence>
<evidence type="ECO:0000313" key="7">
    <source>
        <dbReference type="Proteomes" id="UP000050864"/>
    </source>
</evidence>
<organism evidence="6 7">
    <name type="scientific">Stenotrophomonas humi</name>
    <dbReference type="NCBI Taxonomy" id="405444"/>
    <lineage>
        <taxon>Bacteria</taxon>
        <taxon>Pseudomonadati</taxon>
        <taxon>Pseudomonadota</taxon>
        <taxon>Gammaproteobacteria</taxon>
        <taxon>Lysobacterales</taxon>
        <taxon>Lysobacteraceae</taxon>
        <taxon>Stenotrophomonas</taxon>
    </lineage>
</organism>
<dbReference type="EMBL" id="LDJI01000006">
    <property type="protein sequence ID" value="KRG65674.1"/>
    <property type="molecule type" value="Genomic_DNA"/>
</dbReference>
<keyword evidence="2" id="KW-0472">Membrane</keyword>
<comment type="caution">
    <text evidence="6">The sequence shown here is derived from an EMBL/GenBank/DDBJ whole genome shotgun (WGS) entry which is preliminary data.</text>
</comment>
<proteinExistence type="predicted"/>
<dbReference type="AlphaFoldDB" id="A0A0R0CHI1"/>
<dbReference type="InterPro" id="IPR036328">
    <property type="entry name" value="MliC_sf"/>
</dbReference>
<keyword evidence="4" id="KW-0449">Lipoprotein</keyword>
<dbReference type="Proteomes" id="UP000050864">
    <property type="component" value="Unassembled WGS sequence"/>
</dbReference>
<dbReference type="PATRIC" id="fig|405444.3.peg.3306"/>
<feature type="domain" description="C-type lysozyme inhibitor" evidence="5">
    <location>
        <begin position="20"/>
        <end position="81"/>
    </location>
</feature>
<evidence type="ECO:0000256" key="1">
    <source>
        <dbReference type="ARBA" id="ARBA00022729"/>
    </source>
</evidence>
<dbReference type="Gene3D" id="2.40.128.200">
    <property type="match status" value="1"/>
</dbReference>
<gene>
    <name evidence="6" type="ORF">ABB26_03210</name>
</gene>
<protein>
    <recommendedName>
        <fullName evidence="5">C-type lysozyme inhibitor domain-containing protein</fullName>
    </recommendedName>
</protein>
<evidence type="ECO:0000259" key="5">
    <source>
        <dbReference type="Pfam" id="PF09864"/>
    </source>
</evidence>
<dbReference type="SUPFAM" id="SSF141488">
    <property type="entry name" value="YdhA-like"/>
    <property type="match status" value="1"/>
</dbReference>
<evidence type="ECO:0000313" key="6">
    <source>
        <dbReference type="EMBL" id="KRG65674.1"/>
    </source>
</evidence>